<proteinExistence type="inferred from homology"/>
<dbReference type="Proteomes" id="UP001329825">
    <property type="component" value="Chromosome 1"/>
</dbReference>
<dbReference type="InterPro" id="IPR034164">
    <property type="entry name" value="Pepsin-like_dom"/>
</dbReference>
<feature type="compositionally biased region" description="Basic and acidic residues" evidence="2">
    <location>
        <begin position="66"/>
        <end position="76"/>
    </location>
</feature>
<dbReference type="Pfam" id="PF00026">
    <property type="entry name" value="Asp"/>
    <property type="match status" value="1"/>
</dbReference>
<feature type="compositionally biased region" description="Basic and acidic residues" evidence="2">
    <location>
        <begin position="757"/>
        <end position="768"/>
    </location>
</feature>
<feature type="transmembrane region" description="Helical" evidence="3">
    <location>
        <begin position="648"/>
        <end position="671"/>
    </location>
</feature>
<dbReference type="InterPro" id="IPR033121">
    <property type="entry name" value="PEPTIDASE_A1"/>
</dbReference>
<dbReference type="SUPFAM" id="SSF50630">
    <property type="entry name" value="Acid proteases"/>
    <property type="match status" value="1"/>
</dbReference>
<keyword evidence="6" id="KW-1185">Reference proteome</keyword>
<dbReference type="RefSeq" id="XP_062788170.1">
    <property type="nucleotide sequence ID" value="XM_062932119.1"/>
</dbReference>
<reference evidence="5 6" key="1">
    <citation type="submission" date="2024-01" db="EMBL/GenBank/DDBJ databases">
        <title>Comparative genomics of Cryptococcus and Kwoniella reveals pathogenesis evolution and contrasting modes of karyotype evolution via chromosome fusion or intercentromeric recombination.</title>
        <authorList>
            <person name="Coelho M.A."/>
            <person name="David-Palma M."/>
            <person name="Shea T."/>
            <person name="Bowers K."/>
            <person name="McGinley-Smith S."/>
            <person name="Mohammad A.W."/>
            <person name="Gnirke A."/>
            <person name="Yurkov A.M."/>
            <person name="Nowrousian M."/>
            <person name="Sun S."/>
            <person name="Cuomo C.A."/>
            <person name="Heitman J."/>
        </authorList>
    </citation>
    <scope>NUCLEOTIDE SEQUENCE [LARGE SCALE GENOMIC DNA]</scope>
    <source>
        <strain evidence="5">CBS 11374</strain>
    </source>
</reference>
<evidence type="ECO:0000256" key="1">
    <source>
        <dbReference type="ARBA" id="ARBA00007447"/>
    </source>
</evidence>
<dbReference type="Gene3D" id="2.40.70.10">
    <property type="entry name" value="Acid Proteases"/>
    <property type="match status" value="2"/>
</dbReference>
<dbReference type="PRINTS" id="PR00792">
    <property type="entry name" value="PEPSIN"/>
</dbReference>
<feature type="compositionally biased region" description="Polar residues" evidence="2">
    <location>
        <begin position="875"/>
        <end position="888"/>
    </location>
</feature>
<feature type="domain" description="Peptidase A1" evidence="4">
    <location>
        <begin position="227"/>
        <end position="584"/>
    </location>
</feature>
<organism evidence="5 6">
    <name type="scientific">Kwoniella shivajii</name>
    <dbReference type="NCBI Taxonomy" id="564305"/>
    <lineage>
        <taxon>Eukaryota</taxon>
        <taxon>Fungi</taxon>
        <taxon>Dikarya</taxon>
        <taxon>Basidiomycota</taxon>
        <taxon>Agaricomycotina</taxon>
        <taxon>Tremellomycetes</taxon>
        <taxon>Tremellales</taxon>
        <taxon>Cryptococcaceae</taxon>
        <taxon>Kwoniella</taxon>
    </lineage>
</organism>
<keyword evidence="3" id="KW-0812">Transmembrane</keyword>
<dbReference type="GeneID" id="87952466"/>
<name>A0ABZ1CNV6_9TREE</name>
<evidence type="ECO:0000256" key="2">
    <source>
        <dbReference type="SAM" id="MobiDB-lite"/>
    </source>
</evidence>
<evidence type="ECO:0000256" key="3">
    <source>
        <dbReference type="SAM" id="Phobius"/>
    </source>
</evidence>
<keyword evidence="3" id="KW-1133">Transmembrane helix</keyword>
<dbReference type="EMBL" id="CP141881">
    <property type="protein sequence ID" value="WRT63430.1"/>
    <property type="molecule type" value="Genomic_DNA"/>
</dbReference>
<dbReference type="PANTHER" id="PTHR47966">
    <property type="entry name" value="BETA-SITE APP-CLEAVING ENZYME, ISOFORM A-RELATED"/>
    <property type="match status" value="1"/>
</dbReference>
<feature type="region of interest" description="Disordered" evidence="2">
    <location>
        <begin position="616"/>
        <end position="638"/>
    </location>
</feature>
<feature type="compositionally biased region" description="Low complexity" evidence="2">
    <location>
        <begin position="77"/>
        <end position="93"/>
    </location>
</feature>
<evidence type="ECO:0000313" key="6">
    <source>
        <dbReference type="Proteomes" id="UP001329825"/>
    </source>
</evidence>
<evidence type="ECO:0000313" key="5">
    <source>
        <dbReference type="EMBL" id="WRT63430.1"/>
    </source>
</evidence>
<feature type="region of interest" description="Disordered" evidence="2">
    <location>
        <begin position="47"/>
        <end position="113"/>
    </location>
</feature>
<comment type="similarity">
    <text evidence="1">Belongs to the peptidase A1 family.</text>
</comment>
<keyword evidence="3" id="KW-0472">Membrane</keyword>
<dbReference type="CDD" id="cd05471">
    <property type="entry name" value="pepsin_like"/>
    <property type="match status" value="1"/>
</dbReference>
<dbReference type="InterPro" id="IPR001461">
    <property type="entry name" value="Aspartic_peptidase_A1"/>
</dbReference>
<evidence type="ECO:0000259" key="4">
    <source>
        <dbReference type="PROSITE" id="PS51767"/>
    </source>
</evidence>
<feature type="region of interest" description="Disordered" evidence="2">
    <location>
        <begin position="1"/>
        <end position="22"/>
    </location>
</feature>
<sequence>MLLQDEQPVAGPSSRPYSPAIPSSSLRECAIGANCPFLFNTPTITQSRHGRLTSRPSNLDQVIGPQDKRGMKRQESGDSSTSSTSAYISESFSGSVSNDPATSTSSSSRPLFAGPAATSSSEYTYNTTLPYSSQFNTSSDASTYLATSTATSSYYRSTSFTSLWSYSASRSHSVSASQPSQTAYIPGVLLNLTLAGDSDTEAVYSVDVALGHSSSDSSSTRRDINRRRAASWNGYDLQSVKLQVDLGSSDLWVATTDCASTSCESANSLFNASQSLDSGVSANVQYQSGEVDGEIYWEEVTVGDFGIGYQAFIAASVVTDEDLKGGNFVGVLGLALPASSTILSTIGGTTGSNPDGATFLDNLFGAGIDAPSERVFALALERREDVRTSSSFGIGTVDQDFCPSPCEPPYIPIISQPQLGVTGYLHWRIPIQSISMTTWSDQQHGVGPTITNVTLGTSQVYPSKTTPLAVLDSGGVQILTGYRAYADAIYNAAGINMSADGLYRMPCTQQLAFTFYIAGQDVPVHPLDMTYPDPDDPSQAQCIGMIQYSSNLGQTGDFILGSSFLRNVYSIFQYPDTNKQKTWQPTVGLIPLTNASVASQDFYAVRIQRQSLTSVSSDQQAISSGTPSNPGSQPSQAATEKKVVNTTVIAAVSVVGFFVLAAVAFCAWWFWLRRKLGAGGVVEYKTAPARPRPAGYKSDSSLSSLRTKKHSSAQRQRSMVEGFSGTDYEADSWMSTTEGNDSIRLGYLPEVAEEDDDGRRTRIADKRSSRGSIIDMNGPDSYQLVDVTDPLSPRRSRTRSPPAPTRPGHDYTDAETGIPTSATSESIPLTNASFTQTSSTVVNSKGIRKSSMSMSGPFPAPTSISHMSGPFPSPATANNTAGSVSLPTARNPMRPDVSPMYDIRTSDYFSVPPINGRGREHRRGSSPMSDGRREMSGRRKSSPSKAPSGIDEKVSEEDGDEAEMQKELL</sequence>
<dbReference type="PROSITE" id="PS51767">
    <property type="entry name" value="PEPTIDASE_A1"/>
    <property type="match status" value="1"/>
</dbReference>
<dbReference type="PANTHER" id="PTHR47966:SF57">
    <property type="entry name" value="PEPTIDASE A1 DOMAIN-CONTAINING PROTEIN"/>
    <property type="match status" value="1"/>
</dbReference>
<feature type="region of interest" description="Disordered" evidence="2">
    <location>
        <begin position="688"/>
        <end position="722"/>
    </location>
</feature>
<protein>
    <recommendedName>
        <fullName evidence="4">Peptidase A1 domain-containing protein</fullName>
    </recommendedName>
</protein>
<feature type="region of interest" description="Disordered" evidence="2">
    <location>
        <begin position="871"/>
        <end position="969"/>
    </location>
</feature>
<feature type="region of interest" description="Disordered" evidence="2">
    <location>
        <begin position="754"/>
        <end position="825"/>
    </location>
</feature>
<dbReference type="InterPro" id="IPR021109">
    <property type="entry name" value="Peptidase_aspartic_dom_sf"/>
</dbReference>
<gene>
    <name evidence="5" type="ORF">IL334_000335</name>
</gene>
<accession>A0ABZ1CNV6</accession>